<keyword evidence="6 9" id="KW-0822">Tryptophan biosynthesis</keyword>
<accession>A0A7X6R2W3</accession>
<evidence type="ECO:0000313" key="11">
    <source>
        <dbReference type="EMBL" id="NKY26785.1"/>
    </source>
</evidence>
<dbReference type="PANTHER" id="PTHR42894">
    <property type="entry name" value="N-(5'-PHOSPHORIBOSYL)ANTHRANILATE ISOMERASE"/>
    <property type="match status" value="1"/>
</dbReference>
<dbReference type="EMBL" id="JAAXOS010000005">
    <property type="protein sequence ID" value="NKY26785.1"/>
    <property type="molecule type" value="Genomic_DNA"/>
</dbReference>
<keyword evidence="8 9" id="KW-0413">Isomerase</keyword>
<organism evidence="11 12">
    <name type="scientific">Nocardia gamkensis</name>
    <dbReference type="NCBI Taxonomy" id="352869"/>
    <lineage>
        <taxon>Bacteria</taxon>
        <taxon>Bacillati</taxon>
        <taxon>Actinomycetota</taxon>
        <taxon>Actinomycetes</taxon>
        <taxon>Mycobacteriales</taxon>
        <taxon>Nocardiaceae</taxon>
        <taxon>Nocardia</taxon>
    </lineage>
</organism>
<gene>
    <name evidence="9" type="primary">trpF</name>
    <name evidence="11" type="ORF">HGB38_11200</name>
</gene>
<comment type="similarity">
    <text evidence="9">Belongs to the TrpF family.</text>
</comment>
<dbReference type="GO" id="GO:0004640">
    <property type="term" value="F:phosphoribosylanthranilate isomerase activity"/>
    <property type="evidence" value="ECO:0007669"/>
    <property type="project" value="UniProtKB-UniRule"/>
</dbReference>
<keyword evidence="7 9" id="KW-0057">Aromatic amino acid biosynthesis</keyword>
<evidence type="ECO:0000256" key="4">
    <source>
        <dbReference type="ARBA" id="ARBA00022272"/>
    </source>
</evidence>
<sequence length="219" mass="22383">MTMRSKICGIRSEADLRAAVAAGADAIGFISGVTHVSEDALDRHRAATLSAATPPSVTRVLVTHLTDATAIIDLADRIGVDAIQIHGLVSVDVVARVRERAAERPILAAVHVTGPEAVDAARAVAPYCDAVLLDSRTSDRLGGTGRPHDWSISAAIVDALAGFDRPVVLAGGLTPATVAAAIRQVRPYAVDVNSGVETAGGDKDPAACAAFVAAARSTP</sequence>
<dbReference type="InterPro" id="IPR044643">
    <property type="entry name" value="TrpF_fam"/>
</dbReference>
<evidence type="ECO:0000256" key="1">
    <source>
        <dbReference type="ARBA" id="ARBA00001164"/>
    </source>
</evidence>
<dbReference type="InterPro" id="IPR001240">
    <property type="entry name" value="PRAI_dom"/>
</dbReference>
<dbReference type="UniPathway" id="UPA00035">
    <property type="reaction ID" value="UER00042"/>
</dbReference>
<dbReference type="Gene3D" id="3.20.20.70">
    <property type="entry name" value="Aldolase class I"/>
    <property type="match status" value="1"/>
</dbReference>
<dbReference type="Proteomes" id="UP000540698">
    <property type="component" value="Unassembled WGS sequence"/>
</dbReference>
<dbReference type="CDD" id="cd00405">
    <property type="entry name" value="PRAI"/>
    <property type="match status" value="1"/>
</dbReference>
<dbReference type="Pfam" id="PF00697">
    <property type="entry name" value="PRAI"/>
    <property type="match status" value="1"/>
</dbReference>
<dbReference type="AlphaFoldDB" id="A0A7X6R2W3"/>
<comment type="pathway">
    <text evidence="2 9">Amino-acid biosynthesis; L-tryptophan biosynthesis; L-tryptophan from chorismate: step 3/5.</text>
</comment>
<dbReference type="InterPro" id="IPR011060">
    <property type="entry name" value="RibuloseP-bd_barrel"/>
</dbReference>
<evidence type="ECO:0000256" key="3">
    <source>
        <dbReference type="ARBA" id="ARBA00012572"/>
    </source>
</evidence>
<protein>
    <recommendedName>
        <fullName evidence="4 9">N-(5'-phosphoribosyl)anthranilate isomerase</fullName>
        <shortName evidence="9">PRAI</shortName>
        <ecNumber evidence="3 9">5.3.1.24</ecNumber>
    </recommendedName>
</protein>
<comment type="caution">
    <text evidence="11">The sequence shown here is derived from an EMBL/GenBank/DDBJ whole genome shotgun (WGS) entry which is preliminary data.</text>
</comment>
<evidence type="ECO:0000256" key="8">
    <source>
        <dbReference type="ARBA" id="ARBA00023235"/>
    </source>
</evidence>
<keyword evidence="5 9" id="KW-0028">Amino-acid biosynthesis</keyword>
<comment type="catalytic activity">
    <reaction evidence="1 9">
        <text>N-(5-phospho-beta-D-ribosyl)anthranilate = 1-(2-carboxyphenylamino)-1-deoxy-D-ribulose 5-phosphate</text>
        <dbReference type="Rhea" id="RHEA:21540"/>
        <dbReference type="ChEBI" id="CHEBI:18277"/>
        <dbReference type="ChEBI" id="CHEBI:58613"/>
        <dbReference type="EC" id="5.3.1.24"/>
    </reaction>
</comment>
<evidence type="ECO:0000259" key="10">
    <source>
        <dbReference type="Pfam" id="PF00697"/>
    </source>
</evidence>
<proteinExistence type="inferred from homology"/>
<dbReference type="HAMAP" id="MF_00135">
    <property type="entry name" value="PRAI"/>
    <property type="match status" value="1"/>
</dbReference>
<feature type="domain" description="N-(5'phosphoribosyl) anthranilate isomerase (PRAI)" evidence="10">
    <location>
        <begin position="6"/>
        <end position="213"/>
    </location>
</feature>
<evidence type="ECO:0000256" key="9">
    <source>
        <dbReference type="HAMAP-Rule" id="MF_00135"/>
    </source>
</evidence>
<dbReference type="SUPFAM" id="SSF51366">
    <property type="entry name" value="Ribulose-phoshate binding barrel"/>
    <property type="match status" value="1"/>
</dbReference>
<dbReference type="RefSeq" id="WP_062975133.1">
    <property type="nucleotide sequence ID" value="NZ_JAAXOS010000005.1"/>
</dbReference>
<evidence type="ECO:0000256" key="7">
    <source>
        <dbReference type="ARBA" id="ARBA00023141"/>
    </source>
</evidence>
<dbReference type="EC" id="5.3.1.24" evidence="3 9"/>
<evidence type="ECO:0000256" key="6">
    <source>
        <dbReference type="ARBA" id="ARBA00022822"/>
    </source>
</evidence>
<evidence type="ECO:0000256" key="5">
    <source>
        <dbReference type="ARBA" id="ARBA00022605"/>
    </source>
</evidence>
<reference evidence="11 12" key="1">
    <citation type="submission" date="2020-04" db="EMBL/GenBank/DDBJ databases">
        <title>MicrobeNet Type strains.</title>
        <authorList>
            <person name="Nicholson A.C."/>
        </authorList>
    </citation>
    <scope>NUCLEOTIDE SEQUENCE [LARGE SCALE GENOMIC DNA]</scope>
    <source>
        <strain evidence="11 12">DSM 44956</strain>
    </source>
</reference>
<name>A0A7X6R2W3_9NOCA</name>
<evidence type="ECO:0000256" key="2">
    <source>
        <dbReference type="ARBA" id="ARBA00004664"/>
    </source>
</evidence>
<dbReference type="PANTHER" id="PTHR42894:SF1">
    <property type="entry name" value="N-(5'-PHOSPHORIBOSYL)ANTHRANILATE ISOMERASE"/>
    <property type="match status" value="1"/>
</dbReference>
<keyword evidence="12" id="KW-1185">Reference proteome</keyword>
<dbReference type="InterPro" id="IPR013785">
    <property type="entry name" value="Aldolase_TIM"/>
</dbReference>
<evidence type="ECO:0000313" key="12">
    <source>
        <dbReference type="Proteomes" id="UP000540698"/>
    </source>
</evidence>
<dbReference type="GO" id="GO:0000162">
    <property type="term" value="P:L-tryptophan biosynthetic process"/>
    <property type="evidence" value="ECO:0007669"/>
    <property type="project" value="UniProtKB-UniRule"/>
</dbReference>